<dbReference type="GO" id="GO:0051082">
    <property type="term" value="F:unfolded protein binding"/>
    <property type="evidence" value="ECO:0007669"/>
    <property type="project" value="TreeGrafter"/>
</dbReference>
<dbReference type="EMBL" id="JRES01000240">
    <property type="protein sequence ID" value="KNC33037.1"/>
    <property type="molecule type" value="Genomic_DNA"/>
</dbReference>
<sequence length="197" mass="22521">MANLPFVLNFDPHPFYNPDIFPNNVYRRLHTRHQHPIDMHTMGLISALAPHIRHLESNGKTKDEMAHVPIKGATKDKDHDFAIHIDVGLFQPEELNVKIVNDHVIIEGKHEEREADDIGFVSRHFVRRYELPKGHNPDAIVCKLSSDGVLSVLLPKSSEEPKERIIPIQQTGPNDLFLKNKTENGEKDKIKNGEENK</sequence>
<name>A0A0L0CLC9_LUCCU</name>
<evidence type="ECO:0000256" key="2">
    <source>
        <dbReference type="PROSITE-ProRule" id="PRU00285"/>
    </source>
</evidence>
<evidence type="ECO:0000259" key="5">
    <source>
        <dbReference type="PROSITE" id="PS01031"/>
    </source>
</evidence>
<evidence type="ECO:0000256" key="3">
    <source>
        <dbReference type="RuleBase" id="RU003616"/>
    </source>
</evidence>
<evidence type="ECO:0000256" key="4">
    <source>
        <dbReference type="SAM" id="MobiDB-lite"/>
    </source>
</evidence>
<evidence type="ECO:0000256" key="1">
    <source>
        <dbReference type="ARBA" id="ARBA00023016"/>
    </source>
</evidence>
<dbReference type="PRINTS" id="PR00299">
    <property type="entry name" value="ACRYSTALLIN"/>
</dbReference>
<dbReference type="GO" id="GO:0009408">
    <property type="term" value="P:response to heat"/>
    <property type="evidence" value="ECO:0007669"/>
    <property type="project" value="TreeGrafter"/>
</dbReference>
<comment type="caution">
    <text evidence="6">The sequence shown here is derived from an EMBL/GenBank/DDBJ whole genome shotgun (WGS) entry which is preliminary data.</text>
</comment>
<dbReference type="AlphaFoldDB" id="A0A0L0CLC9"/>
<dbReference type="PROSITE" id="PS01031">
    <property type="entry name" value="SHSP"/>
    <property type="match status" value="1"/>
</dbReference>
<feature type="region of interest" description="Disordered" evidence="4">
    <location>
        <begin position="167"/>
        <end position="197"/>
    </location>
</feature>
<dbReference type="OMA" id="RQHHDLD"/>
<organism evidence="6 7">
    <name type="scientific">Lucilia cuprina</name>
    <name type="common">Green bottle fly</name>
    <name type="synonym">Australian sheep blowfly</name>
    <dbReference type="NCBI Taxonomy" id="7375"/>
    <lineage>
        <taxon>Eukaryota</taxon>
        <taxon>Metazoa</taxon>
        <taxon>Ecdysozoa</taxon>
        <taxon>Arthropoda</taxon>
        <taxon>Hexapoda</taxon>
        <taxon>Insecta</taxon>
        <taxon>Pterygota</taxon>
        <taxon>Neoptera</taxon>
        <taxon>Endopterygota</taxon>
        <taxon>Diptera</taxon>
        <taxon>Brachycera</taxon>
        <taxon>Muscomorpha</taxon>
        <taxon>Oestroidea</taxon>
        <taxon>Calliphoridae</taxon>
        <taxon>Luciliinae</taxon>
        <taxon>Lucilia</taxon>
    </lineage>
</organism>
<keyword evidence="7" id="KW-1185">Reference proteome</keyword>
<dbReference type="PANTHER" id="PTHR45640:SF13">
    <property type="entry name" value="HEAT SHOCK PROTEIN 22-RELATED"/>
    <property type="match status" value="1"/>
</dbReference>
<evidence type="ECO:0000313" key="6">
    <source>
        <dbReference type="EMBL" id="KNC33037.1"/>
    </source>
</evidence>
<feature type="domain" description="SHSP" evidence="5">
    <location>
        <begin position="61"/>
        <end position="171"/>
    </location>
</feature>
<keyword evidence="1 6" id="KW-0346">Stress response</keyword>
<reference evidence="6 7" key="1">
    <citation type="journal article" date="2015" name="Nat. Commun.">
        <title>Lucilia cuprina genome unlocks parasitic fly biology to underpin future interventions.</title>
        <authorList>
            <person name="Anstead C.A."/>
            <person name="Korhonen P.K."/>
            <person name="Young N.D."/>
            <person name="Hall R.S."/>
            <person name="Jex A.R."/>
            <person name="Murali S.C."/>
            <person name="Hughes D.S."/>
            <person name="Lee S.F."/>
            <person name="Perry T."/>
            <person name="Stroehlein A.J."/>
            <person name="Ansell B.R."/>
            <person name="Breugelmans B."/>
            <person name="Hofmann A."/>
            <person name="Qu J."/>
            <person name="Dugan S."/>
            <person name="Lee S.L."/>
            <person name="Chao H."/>
            <person name="Dinh H."/>
            <person name="Han Y."/>
            <person name="Doddapaneni H.V."/>
            <person name="Worley K.C."/>
            <person name="Muzny D.M."/>
            <person name="Ioannidis P."/>
            <person name="Waterhouse R.M."/>
            <person name="Zdobnov E.M."/>
            <person name="James P.J."/>
            <person name="Bagnall N.H."/>
            <person name="Kotze A.C."/>
            <person name="Gibbs R.A."/>
            <person name="Richards S."/>
            <person name="Batterham P."/>
            <person name="Gasser R.B."/>
        </authorList>
    </citation>
    <scope>NUCLEOTIDE SEQUENCE [LARGE SCALE GENOMIC DNA]</scope>
    <source>
        <strain evidence="6 7">LS</strain>
        <tissue evidence="6">Full body</tissue>
    </source>
</reference>
<proteinExistence type="inferred from homology"/>
<dbReference type="CDD" id="cd06526">
    <property type="entry name" value="metazoan_ACD"/>
    <property type="match status" value="1"/>
</dbReference>
<dbReference type="GO" id="GO:0005737">
    <property type="term" value="C:cytoplasm"/>
    <property type="evidence" value="ECO:0007669"/>
    <property type="project" value="TreeGrafter"/>
</dbReference>
<dbReference type="Proteomes" id="UP000037069">
    <property type="component" value="Unassembled WGS sequence"/>
</dbReference>
<dbReference type="Pfam" id="PF00011">
    <property type="entry name" value="HSP20"/>
    <property type="match status" value="1"/>
</dbReference>
<comment type="similarity">
    <text evidence="2 3">Belongs to the small heat shock protein (HSP20) family.</text>
</comment>
<dbReference type="Gene3D" id="2.60.40.790">
    <property type="match status" value="1"/>
</dbReference>
<evidence type="ECO:0000313" key="7">
    <source>
        <dbReference type="Proteomes" id="UP000037069"/>
    </source>
</evidence>
<dbReference type="GO" id="GO:0005634">
    <property type="term" value="C:nucleus"/>
    <property type="evidence" value="ECO:0007669"/>
    <property type="project" value="TreeGrafter"/>
</dbReference>
<dbReference type="STRING" id="7375.A0A0L0CLC9"/>
<dbReference type="PANTHER" id="PTHR45640">
    <property type="entry name" value="HEAT SHOCK PROTEIN HSP-12.2-RELATED"/>
    <property type="match status" value="1"/>
</dbReference>
<dbReference type="GO" id="GO:0042026">
    <property type="term" value="P:protein refolding"/>
    <property type="evidence" value="ECO:0007669"/>
    <property type="project" value="TreeGrafter"/>
</dbReference>
<dbReference type="InterPro" id="IPR008978">
    <property type="entry name" value="HSP20-like_chaperone"/>
</dbReference>
<gene>
    <name evidence="6" type="ORF">FF38_07141</name>
</gene>
<feature type="compositionally biased region" description="Basic and acidic residues" evidence="4">
    <location>
        <begin position="178"/>
        <end position="197"/>
    </location>
</feature>
<accession>A0A0L0CLC9</accession>
<dbReference type="InterPro" id="IPR002068">
    <property type="entry name" value="A-crystallin/Hsp20_dom"/>
</dbReference>
<protein>
    <submittedName>
        <fullName evidence="6">Heat shock protein 67B3</fullName>
    </submittedName>
</protein>
<dbReference type="SUPFAM" id="SSF49764">
    <property type="entry name" value="HSP20-like chaperones"/>
    <property type="match status" value="1"/>
</dbReference>
<dbReference type="InterPro" id="IPR001436">
    <property type="entry name" value="Alpha-crystallin/sHSP_animal"/>
</dbReference>
<dbReference type="OrthoDB" id="1431247at2759"/>